<dbReference type="EMBL" id="JACOFZ010000002">
    <property type="protein sequence ID" value="MBC3881350.1"/>
    <property type="molecule type" value="Genomic_DNA"/>
</dbReference>
<dbReference type="SUPFAM" id="SSF141868">
    <property type="entry name" value="EAL domain-like"/>
    <property type="match status" value="1"/>
</dbReference>
<keyword evidence="5" id="KW-1185">Reference proteome</keyword>
<dbReference type="PROSITE" id="PS50883">
    <property type="entry name" value="EAL"/>
    <property type="match status" value="1"/>
</dbReference>
<reference evidence="4" key="1">
    <citation type="submission" date="2020-08" db="EMBL/GenBank/DDBJ databases">
        <title>Novel species isolated from subtropical streams in China.</title>
        <authorList>
            <person name="Lu H."/>
        </authorList>
    </citation>
    <scope>NUCLEOTIDE SEQUENCE</scope>
    <source>
        <strain evidence="4">LX22W</strain>
    </source>
</reference>
<dbReference type="SMART" id="SM00052">
    <property type="entry name" value="EAL"/>
    <property type="match status" value="1"/>
</dbReference>
<dbReference type="PANTHER" id="PTHR33121">
    <property type="entry name" value="CYCLIC DI-GMP PHOSPHODIESTERASE PDEF"/>
    <property type="match status" value="1"/>
</dbReference>
<dbReference type="PROSITE" id="PS50887">
    <property type="entry name" value="GGDEF"/>
    <property type="match status" value="1"/>
</dbReference>
<keyword evidence="1" id="KW-0812">Transmembrane</keyword>
<dbReference type="Proteomes" id="UP000627446">
    <property type="component" value="Unassembled WGS sequence"/>
</dbReference>
<feature type="domain" description="EAL" evidence="2">
    <location>
        <begin position="502"/>
        <end position="754"/>
    </location>
</feature>
<dbReference type="Pfam" id="PF00563">
    <property type="entry name" value="EAL"/>
    <property type="match status" value="1"/>
</dbReference>
<feature type="transmembrane region" description="Helical" evidence="1">
    <location>
        <begin position="31"/>
        <end position="52"/>
    </location>
</feature>
<dbReference type="Gene3D" id="3.30.70.270">
    <property type="match status" value="1"/>
</dbReference>
<name>A0A923HKJ7_9BURK</name>
<proteinExistence type="predicted"/>
<sequence length="755" mass="83899">MRDKQNRIASDHWTTAVVGATDDTQQSTLRVILISSLILGGCIGMHSAVTALFLGQTYVLAIVLIVFASLSVTIYFAGKHLRIGVISLLITIYLAAAAMLLSTAYAPHLSHLGYILTYVTPMIAGLILNWRVAVLLMTINCAPFVLAVFNAPLPQLPPELIRQPHADLYIHSVLFVFFNLCLPLAVFRIISSKNATRRQLLRNSELTENLFQTIASPLVVFDSEQKIIRANDRFLASVGAVAESELIGHPLDKLFMAGSVGSGFYLGQVFHHVSAHSFTLLSLKTDTLLDRGRRALSFEDITLLKKFETDLANATQRETLVSETDRLTGLKNREAFLWQLQARMAGLQRNSEIVLVSVRLVNMRQINAQFGPLVGDRILSELANLLKTRTPNAGVLGRVRGSVLAFAFEDAKHTLTVAEQVSNVRDQIPSYLKIDGQSISVDLVFGAVTINQSDNAVCLSTSAEFLRRCELALDMAVEPRWRARAEGIVIYTDEIAQYMLRDLAIRTALPRAIENNELVLFFQPKIDAGFKICGFEALLRWNCAALGHVSPMEFIPIAEECGLISQLTDWVIRNACRQLASWNALGIVTKVAVNISAIDLERTDFFDYVVACIIRYRIPPNCIEVEVTESALAREPAAAQCQLQRFHEAGIRIAIDDFGTGYSSLDKLVDLPISTLKIDRSFLVNLPQDRRRERVVKSIVSLAHGLQLSIVAEGVENEDQYKWLFDLAVDELQGYYFGKPALASSWENRLLQEAQ</sequence>
<comment type="caution">
    <text evidence="4">The sequence shown here is derived from an EMBL/GenBank/DDBJ whole genome shotgun (WGS) entry which is preliminary data.</text>
</comment>
<dbReference type="SUPFAM" id="SSF55785">
    <property type="entry name" value="PYP-like sensor domain (PAS domain)"/>
    <property type="match status" value="1"/>
</dbReference>
<evidence type="ECO:0000313" key="5">
    <source>
        <dbReference type="Proteomes" id="UP000627446"/>
    </source>
</evidence>
<dbReference type="InterPro" id="IPR000160">
    <property type="entry name" value="GGDEF_dom"/>
</dbReference>
<dbReference type="NCBIfam" id="TIGR00254">
    <property type="entry name" value="GGDEF"/>
    <property type="match status" value="1"/>
</dbReference>
<dbReference type="Gene3D" id="3.20.20.450">
    <property type="entry name" value="EAL domain"/>
    <property type="match status" value="1"/>
</dbReference>
<feature type="transmembrane region" description="Helical" evidence="1">
    <location>
        <begin position="168"/>
        <end position="190"/>
    </location>
</feature>
<dbReference type="InterPro" id="IPR029787">
    <property type="entry name" value="Nucleotide_cyclase"/>
</dbReference>
<dbReference type="InterPro" id="IPR001633">
    <property type="entry name" value="EAL_dom"/>
</dbReference>
<organism evidence="4 5">
    <name type="scientific">Undibacterium nitidum</name>
    <dbReference type="NCBI Taxonomy" id="2762298"/>
    <lineage>
        <taxon>Bacteria</taxon>
        <taxon>Pseudomonadati</taxon>
        <taxon>Pseudomonadota</taxon>
        <taxon>Betaproteobacteria</taxon>
        <taxon>Burkholderiales</taxon>
        <taxon>Oxalobacteraceae</taxon>
        <taxon>Undibacterium</taxon>
    </lineage>
</organism>
<dbReference type="InterPro" id="IPR035919">
    <property type="entry name" value="EAL_sf"/>
</dbReference>
<gene>
    <name evidence="4" type="ORF">H8K36_08210</name>
</gene>
<dbReference type="Pfam" id="PF00990">
    <property type="entry name" value="GGDEF"/>
    <property type="match status" value="1"/>
</dbReference>
<dbReference type="Gene3D" id="3.30.450.20">
    <property type="entry name" value="PAS domain"/>
    <property type="match status" value="1"/>
</dbReference>
<protein>
    <submittedName>
        <fullName evidence="4">EAL domain-containing protein</fullName>
    </submittedName>
</protein>
<dbReference type="CDD" id="cd01948">
    <property type="entry name" value="EAL"/>
    <property type="match status" value="1"/>
</dbReference>
<keyword evidence="1" id="KW-1133">Transmembrane helix</keyword>
<accession>A0A923HKJ7</accession>
<dbReference type="InterPro" id="IPR035965">
    <property type="entry name" value="PAS-like_dom_sf"/>
</dbReference>
<dbReference type="InterPro" id="IPR043128">
    <property type="entry name" value="Rev_trsase/Diguanyl_cyclase"/>
</dbReference>
<dbReference type="SMART" id="SM00267">
    <property type="entry name" value="GGDEF"/>
    <property type="match status" value="1"/>
</dbReference>
<dbReference type="PANTHER" id="PTHR33121:SF71">
    <property type="entry name" value="OXYGEN SENSOR PROTEIN DOSP"/>
    <property type="match status" value="1"/>
</dbReference>
<dbReference type="RefSeq" id="WP_186916134.1">
    <property type="nucleotide sequence ID" value="NZ_JACOFZ010000002.1"/>
</dbReference>
<feature type="transmembrane region" description="Helical" evidence="1">
    <location>
        <begin position="58"/>
        <end position="78"/>
    </location>
</feature>
<dbReference type="SUPFAM" id="SSF55073">
    <property type="entry name" value="Nucleotide cyclase"/>
    <property type="match status" value="1"/>
</dbReference>
<keyword evidence="1" id="KW-0472">Membrane</keyword>
<evidence type="ECO:0000259" key="3">
    <source>
        <dbReference type="PROSITE" id="PS50887"/>
    </source>
</evidence>
<feature type="transmembrane region" description="Helical" evidence="1">
    <location>
        <begin position="135"/>
        <end position="153"/>
    </location>
</feature>
<evidence type="ECO:0000313" key="4">
    <source>
        <dbReference type="EMBL" id="MBC3881350.1"/>
    </source>
</evidence>
<evidence type="ECO:0000256" key="1">
    <source>
        <dbReference type="SAM" id="Phobius"/>
    </source>
</evidence>
<feature type="domain" description="GGDEF" evidence="3">
    <location>
        <begin position="351"/>
        <end position="493"/>
    </location>
</feature>
<evidence type="ECO:0000259" key="2">
    <source>
        <dbReference type="PROSITE" id="PS50883"/>
    </source>
</evidence>
<dbReference type="InterPro" id="IPR050706">
    <property type="entry name" value="Cyclic-di-GMP_PDE-like"/>
</dbReference>
<feature type="transmembrane region" description="Helical" evidence="1">
    <location>
        <begin position="85"/>
        <end position="105"/>
    </location>
</feature>
<dbReference type="GO" id="GO:0071111">
    <property type="term" value="F:cyclic-guanylate-specific phosphodiesterase activity"/>
    <property type="evidence" value="ECO:0007669"/>
    <property type="project" value="InterPro"/>
</dbReference>
<dbReference type="AlphaFoldDB" id="A0A923HKJ7"/>